<protein>
    <recommendedName>
        <fullName evidence="4">Fungal N-terminal domain-containing protein</fullName>
    </recommendedName>
</protein>
<dbReference type="AlphaFoldDB" id="A0A0F9X3C2"/>
<reference evidence="3" key="1">
    <citation type="journal article" date="2015" name="Genome Announc.">
        <title>Draft whole-genome sequence of the biocontrol agent Trichoderma harzianum T6776.</title>
        <authorList>
            <person name="Baroncelli R."/>
            <person name="Piaggeschi G."/>
            <person name="Fiorini L."/>
            <person name="Bertolini E."/>
            <person name="Zapparata A."/>
            <person name="Pe M.E."/>
            <person name="Sarrocco S."/>
            <person name="Vannacci G."/>
        </authorList>
    </citation>
    <scope>NUCLEOTIDE SEQUENCE [LARGE SCALE GENOMIC DNA]</scope>
    <source>
        <strain evidence="3">T6776</strain>
    </source>
</reference>
<evidence type="ECO:0000256" key="1">
    <source>
        <dbReference type="SAM" id="Coils"/>
    </source>
</evidence>
<organism evidence="2 3">
    <name type="scientific">Trichoderma harzianum</name>
    <name type="common">Hypocrea lixii</name>
    <dbReference type="NCBI Taxonomy" id="5544"/>
    <lineage>
        <taxon>Eukaryota</taxon>
        <taxon>Fungi</taxon>
        <taxon>Dikarya</taxon>
        <taxon>Ascomycota</taxon>
        <taxon>Pezizomycotina</taxon>
        <taxon>Sordariomycetes</taxon>
        <taxon>Hypocreomycetidae</taxon>
        <taxon>Hypocreales</taxon>
        <taxon>Hypocreaceae</taxon>
        <taxon>Trichoderma</taxon>
    </lineage>
</organism>
<dbReference type="EMBL" id="JOKZ01000306">
    <property type="protein sequence ID" value="KKO99695.1"/>
    <property type="molecule type" value="Genomic_DNA"/>
</dbReference>
<feature type="coiled-coil region" evidence="1">
    <location>
        <begin position="194"/>
        <end position="298"/>
    </location>
</feature>
<proteinExistence type="predicted"/>
<evidence type="ECO:0000313" key="2">
    <source>
        <dbReference type="EMBL" id="KKO99695.1"/>
    </source>
</evidence>
<sequence>MNISDSLMDPIAILGAASSLVVSLARASKSLSDIQKGLKQADVIIASMIAECNTISAALTRLQRLALRNPIVLSPNSMPPEDVRESFDSALTGCMLVLSSLETQLKRITENGEPETMRFTQKLEMLWREEDMNRLLEHLRGQHSAINTLVSLLQTVSETWAVGQHVSLRTDSISNLNLQLQRSTAYQNAEAITVEELWQRNEQLKDENGELQDTVFNLEQETEKKGHTISTLLANVAALQEQSNELKQQLQAVIEKSEQYAAYDKILRQTGTKIVQQIQQDRLEIEHLEGRLSNLRNSHGSLMLAHLMDFHKSRKELNIPRSPSV</sequence>
<dbReference type="OrthoDB" id="5365701at2759"/>
<keyword evidence="1" id="KW-0175">Coiled coil</keyword>
<dbReference type="OMA" id="MITECKT"/>
<evidence type="ECO:0008006" key="4">
    <source>
        <dbReference type="Google" id="ProtNLM"/>
    </source>
</evidence>
<evidence type="ECO:0000313" key="3">
    <source>
        <dbReference type="Proteomes" id="UP000034112"/>
    </source>
</evidence>
<dbReference type="Proteomes" id="UP000034112">
    <property type="component" value="Unassembled WGS sequence"/>
</dbReference>
<name>A0A0F9X3C2_TRIHA</name>
<comment type="caution">
    <text evidence="2">The sequence shown here is derived from an EMBL/GenBank/DDBJ whole genome shotgun (WGS) entry which is preliminary data.</text>
</comment>
<gene>
    <name evidence="2" type="ORF">THAR02_08203</name>
</gene>
<accession>A0A0F9X3C2</accession>